<feature type="compositionally biased region" description="Low complexity" evidence="1">
    <location>
        <begin position="336"/>
        <end position="345"/>
    </location>
</feature>
<comment type="caution">
    <text evidence="2">The sequence shown here is derived from an EMBL/GenBank/DDBJ whole genome shotgun (WGS) entry which is preliminary data.</text>
</comment>
<protein>
    <submittedName>
        <fullName evidence="2">Uncharacterized protein</fullName>
    </submittedName>
</protein>
<dbReference type="Proteomes" id="UP000828390">
    <property type="component" value="Unassembled WGS sequence"/>
</dbReference>
<feature type="compositionally biased region" description="Pro residues" evidence="1">
    <location>
        <begin position="325"/>
        <end position="335"/>
    </location>
</feature>
<feature type="compositionally biased region" description="Polar residues" evidence="1">
    <location>
        <begin position="60"/>
        <end position="106"/>
    </location>
</feature>
<dbReference type="AlphaFoldDB" id="A0A9D4KV88"/>
<feature type="region of interest" description="Disordered" evidence="1">
    <location>
        <begin position="123"/>
        <end position="145"/>
    </location>
</feature>
<feature type="region of interest" description="Disordered" evidence="1">
    <location>
        <begin position="54"/>
        <end position="107"/>
    </location>
</feature>
<gene>
    <name evidence="2" type="ORF">DPMN_088543</name>
</gene>
<feature type="compositionally biased region" description="Polar residues" evidence="1">
    <location>
        <begin position="222"/>
        <end position="236"/>
    </location>
</feature>
<evidence type="ECO:0000313" key="2">
    <source>
        <dbReference type="EMBL" id="KAH3846244.1"/>
    </source>
</evidence>
<evidence type="ECO:0000256" key="1">
    <source>
        <dbReference type="SAM" id="MobiDB-lite"/>
    </source>
</evidence>
<proteinExistence type="predicted"/>
<evidence type="ECO:0000313" key="3">
    <source>
        <dbReference type="Proteomes" id="UP000828390"/>
    </source>
</evidence>
<reference evidence="2" key="2">
    <citation type="submission" date="2020-11" db="EMBL/GenBank/DDBJ databases">
        <authorList>
            <person name="McCartney M.A."/>
            <person name="Auch B."/>
            <person name="Kono T."/>
            <person name="Mallez S."/>
            <person name="Becker A."/>
            <person name="Gohl D.M."/>
            <person name="Silverstein K.A.T."/>
            <person name="Koren S."/>
            <person name="Bechman K.B."/>
            <person name="Herman A."/>
            <person name="Abrahante J.E."/>
            <person name="Garbe J."/>
        </authorList>
    </citation>
    <scope>NUCLEOTIDE SEQUENCE</scope>
    <source>
        <strain evidence="2">Duluth1</strain>
        <tissue evidence="2">Whole animal</tissue>
    </source>
</reference>
<feature type="region of interest" description="Disordered" evidence="1">
    <location>
        <begin position="319"/>
        <end position="380"/>
    </location>
</feature>
<sequence length="412" mass="46208">MHASSFDNVLDDTVFDDRTLNTMRGTPLGLENHFSDGESTVSYLSTHAFGANPDDLRDATCQTPGHTSTQTPGQWRQSKPRAMQTQTGSNTSLHSIGNQTRRSSGSRADLLRNILLEVKGLKQQKGLDTSSYNGTDDETSSVRSDNTIKKETLQHVLHDVRELREADATGTMATQTVQEEGTQTSMKLFPEGDPVRNARLQKFSKLMDEMKEMKGSRPGTPGSRSRASTRSETPVNRSRGRTPTRLNQTFDAPVQNGFTNHYAPQPMYAPPQNLNMTAPAMMMHPPLQQPPQVPYIAGRRMVTQEDLNSISHRLERLASYQPPRRATPPPPPPQPQYVVPVYAAPPRRKPQPEDAYLSDESEYGDAQPPRRRRVRPDLESALAEASRSALQLKRLSKRMRDSLRDDMQYDFL</sequence>
<name>A0A9D4KV88_DREPO</name>
<dbReference type="EMBL" id="JAIWYP010000003">
    <property type="protein sequence ID" value="KAH3846244.1"/>
    <property type="molecule type" value="Genomic_DNA"/>
</dbReference>
<keyword evidence="3" id="KW-1185">Reference proteome</keyword>
<feature type="region of interest" description="Disordered" evidence="1">
    <location>
        <begin position="211"/>
        <end position="251"/>
    </location>
</feature>
<organism evidence="2 3">
    <name type="scientific">Dreissena polymorpha</name>
    <name type="common">Zebra mussel</name>
    <name type="synonym">Mytilus polymorpha</name>
    <dbReference type="NCBI Taxonomy" id="45954"/>
    <lineage>
        <taxon>Eukaryota</taxon>
        <taxon>Metazoa</taxon>
        <taxon>Spiralia</taxon>
        <taxon>Lophotrochozoa</taxon>
        <taxon>Mollusca</taxon>
        <taxon>Bivalvia</taxon>
        <taxon>Autobranchia</taxon>
        <taxon>Heteroconchia</taxon>
        <taxon>Euheterodonta</taxon>
        <taxon>Imparidentia</taxon>
        <taxon>Neoheterodontei</taxon>
        <taxon>Myida</taxon>
        <taxon>Dreissenoidea</taxon>
        <taxon>Dreissenidae</taxon>
        <taxon>Dreissena</taxon>
    </lineage>
</organism>
<accession>A0A9D4KV88</accession>
<reference evidence="2" key="1">
    <citation type="journal article" date="2019" name="bioRxiv">
        <title>The Genome of the Zebra Mussel, Dreissena polymorpha: A Resource for Invasive Species Research.</title>
        <authorList>
            <person name="McCartney M.A."/>
            <person name="Auch B."/>
            <person name="Kono T."/>
            <person name="Mallez S."/>
            <person name="Zhang Y."/>
            <person name="Obille A."/>
            <person name="Becker A."/>
            <person name="Abrahante J.E."/>
            <person name="Garbe J."/>
            <person name="Badalamenti J.P."/>
            <person name="Herman A."/>
            <person name="Mangelson H."/>
            <person name="Liachko I."/>
            <person name="Sullivan S."/>
            <person name="Sone E.D."/>
            <person name="Koren S."/>
            <person name="Silverstein K.A.T."/>
            <person name="Beckman K.B."/>
            <person name="Gohl D.M."/>
        </authorList>
    </citation>
    <scope>NUCLEOTIDE SEQUENCE</scope>
    <source>
        <strain evidence="2">Duluth1</strain>
        <tissue evidence="2">Whole animal</tissue>
    </source>
</reference>